<dbReference type="InterPro" id="IPR016181">
    <property type="entry name" value="Acyl_CoA_acyltransferase"/>
</dbReference>
<dbReference type="PANTHER" id="PTHR43441:SF11">
    <property type="entry name" value="RIBOSOMAL-PROTEIN-SERINE ACETYLTRANSFERASE"/>
    <property type="match status" value="1"/>
</dbReference>
<dbReference type="InterPro" id="IPR051908">
    <property type="entry name" value="Ribosomal_N-acetyltransferase"/>
</dbReference>
<keyword evidence="3" id="KW-1185">Reference proteome</keyword>
<accession>A0A7S8MXD7</accession>
<evidence type="ECO:0000313" key="3">
    <source>
        <dbReference type="Proteomes" id="UP000594480"/>
    </source>
</evidence>
<proteinExistence type="predicted"/>
<name>A0A7S8MXD7_9MICO</name>
<feature type="domain" description="N-acetyltransferase" evidence="1">
    <location>
        <begin position="15"/>
        <end position="182"/>
    </location>
</feature>
<organism evidence="2 3">
    <name type="scientific">Microbacterium schleiferi</name>
    <dbReference type="NCBI Taxonomy" id="69362"/>
    <lineage>
        <taxon>Bacteria</taxon>
        <taxon>Bacillati</taxon>
        <taxon>Actinomycetota</taxon>
        <taxon>Actinomycetes</taxon>
        <taxon>Micrococcales</taxon>
        <taxon>Microbacteriaceae</taxon>
        <taxon>Microbacterium</taxon>
    </lineage>
</organism>
<dbReference type="PROSITE" id="PS51186">
    <property type="entry name" value="GNAT"/>
    <property type="match status" value="1"/>
</dbReference>
<dbReference type="GO" id="GO:1990189">
    <property type="term" value="F:protein N-terminal-serine acetyltransferase activity"/>
    <property type="evidence" value="ECO:0007669"/>
    <property type="project" value="TreeGrafter"/>
</dbReference>
<sequence>MNLPWRFAPLLGERVTLDLLRADDLDALSTIQGDASIVRYMMYEARSREQVADAIARDGARDSLEKAGDYVQPAIRDADGRLVGTLYFRLASTDDRTAEIGWLLSASERGKGYATEAAAMFLRLAFDDLGMHRVTAELDPRNDASAAVCQRLGMRQEAHLRENLWLKGEWVDTAIFAILEQDYRRARA</sequence>
<protein>
    <submittedName>
        <fullName evidence="2">GNAT family N-acetyltransferase</fullName>
    </submittedName>
</protein>
<keyword evidence="2" id="KW-0808">Transferase</keyword>
<dbReference type="RefSeq" id="WP_195692521.1">
    <property type="nucleotide sequence ID" value="NZ_CP064760.1"/>
</dbReference>
<reference evidence="2 3" key="1">
    <citation type="submission" date="2020-11" db="EMBL/GenBank/DDBJ databases">
        <title>Amino acid is mineralized and recycled by bacteria in oceanic microbiome.</title>
        <authorList>
            <person name="Zheng L.Y."/>
        </authorList>
    </citation>
    <scope>NUCLEOTIDE SEQUENCE [LARGE SCALE GENOMIC DNA]</scope>
    <source>
        <strain evidence="2 3">A32-1</strain>
    </source>
</reference>
<dbReference type="Pfam" id="PF13302">
    <property type="entry name" value="Acetyltransf_3"/>
    <property type="match status" value="1"/>
</dbReference>
<dbReference type="Proteomes" id="UP000594480">
    <property type="component" value="Chromosome"/>
</dbReference>
<evidence type="ECO:0000313" key="2">
    <source>
        <dbReference type="EMBL" id="QPE04443.1"/>
    </source>
</evidence>
<dbReference type="GO" id="GO:0008999">
    <property type="term" value="F:protein-N-terminal-alanine acetyltransferase activity"/>
    <property type="evidence" value="ECO:0007669"/>
    <property type="project" value="TreeGrafter"/>
</dbReference>
<dbReference type="GO" id="GO:0005737">
    <property type="term" value="C:cytoplasm"/>
    <property type="evidence" value="ECO:0007669"/>
    <property type="project" value="TreeGrafter"/>
</dbReference>
<dbReference type="EMBL" id="CP064760">
    <property type="protein sequence ID" value="QPE04443.1"/>
    <property type="molecule type" value="Genomic_DNA"/>
</dbReference>
<dbReference type="CDD" id="cd04301">
    <property type="entry name" value="NAT_SF"/>
    <property type="match status" value="1"/>
</dbReference>
<dbReference type="AlphaFoldDB" id="A0A7S8MXD7"/>
<dbReference type="Gene3D" id="3.40.630.30">
    <property type="match status" value="1"/>
</dbReference>
<dbReference type="InterPro" id="IPR000182">
    <property type="entry name" value="GNAT_dom"/>
</dbReference>
<dbReference type="KEGG" id="msf:IT882_15095"/>
<gene>
    <name evidence="2" type="ORF">IT882_15095</name>
</gene>
<evidence type="ECO:0000259" key="1">
    <source>
        <dbReference type="PROSITE" id="PS51186"/>
    </source>
</evidence>
<dbReference type="PANTHER" id="PTHR43441">
    <property type="entry name" value="RIBOSOMAL-PROTEIN-SERINE ACETYLTRANSFERASE"/>
    <property type="match status" value="1"/>
</dbReference>
<dbReference type="SUPFAM" id="SSF55729">
    <property type="entry name" value="Acyl-CoA N-acyltransferases (Nat)"/>
    <property type="match status" value="1"/>
</dbReference>